<dbReference type="InterPro" id="IPR036412">
    <property type="entry name" value="HAD-like_sf"/>
</dbReference>
<comment type="similarity">
    <text evidence="2">Belongs to the HAD-like hydrolase superfamily. Cof family.</text>
</comment>
<evidence type="ECO:0000313" key="3">
    <source>
        <dbReference type="EMBL" id="APJ38452.1"/>
    </source>
</evidence>
<keyword evidence="4" id="KW-1185">Reference proteome</keyword>
<dbReference type="GO" id="GO:0000287">
    <property type="term" value="F:magnesium ion binding"/>
    <property type="evidence" value="ECO:0007669"/>
    <property type="project" value="TreeGrafter"/>
</dbReference>
<dbReference type="Proteomes" id="UP000184322">
    <property type="component" value="Chromosome"/>
</dbReference>
<dbReference type="AlphaFoldDB" id="A0A1L4FS83"/>
<dbReference type="PANTHER" id="PTHR10000:SF8">
    <property type="entry name" value="HAD SUPERFAMILY HYDROLASE-LIKE, TYPE 3"/>
    <property type="match status" value="1"/>
</dbReference>
<organism evidence="3 4">
    <name type="scientific">Mycoplasmopsis pullorum</name>
    <dbReference type="NCBI Taxonomy" id="48003"/>
    <lineage>
        <taxon>Bacteria</taxon>
        <taxon>Bacillati</taxon>
        <taxon>Mycoplasmatota</taxon>
        <taxon>Mycoplasmoidales</taxon>
        <taxon>Metamycoplasmataceae</taxon>
        <taxon>Mycoplasmopsis</taxon>
    </lineage>
</organism>
<dbReference type="Pfam" id="PF08282">
    <property type="entry name" value="Hydrolase_3"/>
    <property type="match status" value="1"/>
</dbReference>
<dbReference type="SFLD" id="SFLDG01140">
    <property type="entry name" value="C2.B:_Phosphomannomutase_and_P"/>
    <property type="match status" value="1"/>
</dbReference>
<reference evidence="4" key="1">
    <citation type="submission" date="2016-10" db="EMBL/GenBank/DDBJ databases">
        <authorList>
            <person name="Beylefeld A."/>
            <person name="Abolnik C."/>
        </authorList>
    </citation>
    <scope>NUCLEOTIDE SEQUENCE [LARGE SCALE GENOMIC DNA]</scope>
    <source>
        <strain evidence="4">B359_6</strain>
    </source>
</reference>
<proteinExistence type="inferred from homology"/>
<protein>
    <submittedName>
        <fullName evidence="3">Haloacid dehalogenase</fullName>
    </submittedName>
</protein>
<gene>
    <name evidence="3" type="ORF">BLA55_02155</name>
</gene>
<dbReference type="Gene3D" id="3.40.50.1000">
    <property type="entry name" value="HAD superfamily/HAD-like"/>
    <property type="match status" value="1"/>
</dbReference>
<evidence type="ECO:0000313" key="4">
    <source>
        <dbReference type="Proteomes" id="UP000184322"/>
    </source>
</evidence>
<dbReference type="Gene3D" id="3.30.1240.10">
    <property type="match status" value="1"/>
</dbReference>
<evidence type="ECO:0000256" key="2">
    <source>
        <dbReference type="ARBA" id="ARBA00034778"/>
    </source>
</evidence>
<dbReference type="NCBIfam" id="TIGR00099">
    <property type="entry name" value="Cof-subfamily"/>
    <property type="match status" value="1"/>
</dbReference>
<dbReference type="RefSeq" id="WP_073372456.1">
    <property type="nucleotide sequence ID" value="NZ_CP017813.1"/>
</dbReference>
<name>A0A1L4FS83_9BACT</name>
<dbReference type="InterPro" id="IPR000150">
    <property type="entry name" value="Cof"/>
</dbReference>
<dbReference type="KEGG" id="mpul:BLA55_02155"/>
<dbReference type="PROSITE" id="PS01229">
    <property type="entry name" value="COF_2"/>
    <property type="match status" value="1"/>
</dbReference>
<dbReference type="EMBL" id="CP017813">
    <property type="protein sequence ID" value="APJ38452.1"/>
    <property type="molecule type" value="Genomic_DNA"/>
</dbReference>
<dbReference type="OrthoDB" id="9810101at2"/>
<dbReference type="InterPro" id="IPR006379">
    <property type="entry name" value="HAD-SF_hydro_IIB"/>
</dbReference>
<dbReference type="SUPFAM" id="SSF56784">
    <property type="entry name" value="HAD-like"/>
    <property type="match status" value="1"/>
</dbReference>
<dbReference type="GO" id="GO:0016791">
    <property type="term" value="F:phosphatase activity"/>
    <property type="evidence" value="ECO:0007669"/>
    <property type="project" value="UniProtKB-ARBA"/>
</dbReference>
<dbReference type="PANTHER" id="PTHR10000">
    <property type="entry name" value="PHOSPHOSERINE PHOSPHATASE"/>
    <property type="match status" value="1"/>
</dbReference>
<evidence type="ECO:0000256" key="1">
    <source>
        <dbReference type="ARBA" id="ARBA00001946"/>
    </source>
</evidence>
<dbReference type="STRING" id="48003.BLA55_02155"/>
<dbReference type="NCBIfam" id="TIGR01484">
    <property type="entry name" value="HAD-SF-IIB"/>
    <property type="match status" value="1"/>
</dbReference>
<sequence>MNKWVIFSDVDGTIYGFPDKKLSNVNKDKLQEIYEKGVNFVIATGNPPYEKIQRLADIAKSRYIITSGGASVYDNFKKEYIHVEYIPLDEARKLFEIADRINARLYYFGLDQYYLKNHNEEMHTFLSEFCEYYDWILDGRINKDINKIEVYGTPEEVRLAYEEFVEANLDLNIINLKTHLEITKTGVSKASGIKWLCENVFNVSEQDVMAIGDSQNDIPMLEYVGYSYAMDNAGTETKKAAKFYTSDVRQDGLAEAIDDFLYRTDFELKKAISQGKMKKS</sequence>
<dbReference type="SFLD" id="SFLDS00003">
    <property type="entry name" value="Haloacid_Dehalogenase"/>
    <property type="match status" value="1"/>
</dbReference>
<dbReference type="GO" id="GO:0005829">
    <property type="term" value="C:cytosol"/>
    <property type="evidence" value="ECO:0007669"/>
    <property type="project" value="TreeGrafter"/>
</dbReference>
<comment type="cofactor">
    <cofactor evidence="1">
        <name>Mg(2+)</name>
        <dbReference type="ChEBI" id="CHEBI:18420"/>
    </cofactor>
</comment>
<accession>A0A1L4FS83</accession>
<dbReference type="InterPro" id="IPR023214">
    <property type="entry name" value="HAD_sf"/>
</dbReference>